<accession>A0ABP1Q693</accession>
<keyword evidence="2" id="KW-0472">Membrane</keyword>
<comment type="caution">
    <text evidence="4">The sequence shown here is derived from an EMBL/GenBank/DDBJ whole genome shotgun (WGS) entry which is preliminary data.</text>
</comment>
<keyword evidence="5" id="KW-1185">Reference proteome</keyword>
<dbReference type="EMBL" id="CAXLJM020000024">
    <property type="protein sequence ID" value="CAL8091009.1"/>
    <property type="molecule type" value="Genomic_DNA"/>
</dbReference>
<organism evidence="4 5">
    <name type="scientific">Orchesella dallaii</name>
    <dbReference type="NCBI Taxonomy" id="48710"/>
    <lineage>
        <taxon>Eukaryota</taxon>
        <taxon>Metazoa</taxon>
        <taxon>Ecdysozoa</taxon>
        <taxon>Arthropoda</taxon>
        <taxon>Hexapoda</taxon>
        <taxon>Collembola</taxon>
        <taxon>Entomobryomorpha</taxon>
        <taxon>Entomobryoidea</taxon>
        <taxon>Orchesellidae</taxon>
        <taxon>Orchesellinae</taxon>
        <taxon>Orchesella</taxon>
    </lineage>
</organism>
<evidence type="ECO:0000313" key="4">
    <source>
        <dbReference type="EMBL" id="CAL8091009.1"/>
    </source>
</evidence>
<gene>
    <name evidence="4" type="ORF">ODALV1_LOCUS7802</name>
</gene>
<dbReference type="InterPro" id="IPR000757">
    <property type="entry name" value="Beta-glucanase-like"/>
</dbReference>
<protein>
    <recommendedName>
        <fullName evidence="3">GH16 domain-containing protein</fullName>
    </recommendedName>
</protein>
<feature type="domain" description="GH16" evidence="3">
    <location>
        <begin position="63"/>
        <end position="406"/>
    </location>
</feature>
<proteinExistence type="inferred from homology"/>
<evidence type="ECO:0000313" key="5">
    <source>
        <dbReference type="Proteomes" id="UP001642540"/>
    </source>
</evidence>
<evidence type="ECO:0000259" key="3">
    <source>
        <dbReference type="PROSITE" id="PS51762"/>
    </source>
</evidence>
<sequence length="406" mass="44823">MPINRRYASSTLVSSSFVNLVKRYIVIIIIMGLTVFGIGLVAVLALAAVAQAQTTSNVSISTSSVGGVYAPGDVMFEDNFDTLNLATWQHEITMSGGGNWEFQVYHNHRRNSYVRDGILYIKPSLTNDMYGENFVETGVLNLDGGSPADECTNPSYYGCERSGAGGNIINPIMSARLRTLNSFSFTYGKVQVRAKIPSGDWLWPAIWMLPLRNQYGTWPQSGEVDIMESRGNKKLFNSDGVNIGCEQVASTLHFGPVWNMNGYEKATHALNSAVDQGWNGDFHVYELEWTNTYLKFSVDGQLLGNVAPPAGGFWELGGFPDNVENPWVGAENRLMAPFDQPFYLMLNLATGGTNGYFPDNVTPAKPWRNDGGNAFADFWGARNAWYPTWNGEDSAMQVDYVRVTAV</sequence>
<evidence type="ECO:0000256" key="2">
    <source>
        <dbReference type="SAM" id="Phobius"/>
    </source>
</evidence>
<name>A0ABP1Q693_9HEXA</name>
<dbReference type="Gene3D" id="2.60.120.200">
    <property type="match status" value="1"/>
</dbReference>
<dbReference type="Proteomes" id="UP001642540">
    <property type="component" value="Unassembled WGS sequence"/>
</dbReference>
<dbReference type="InterPro" id="IPR013320">
    <property type="entry name" value="ConA-like_dom_sf"/>
</dbReference>
<reference evidence="4 5" key="1">
    <citation type="submission" date="2024-08" db="EMBL/GenBank/DDBJ databases">
        <authorList>
            <person name="Cucini C."/>
            <person name="Frati F."/>
        </authorList>
    </citation>
    <scope>NUCLEOTIDE SEQUENCE [LARGE SCALE GENOMIC DNA]</scope>
</reference>
<dbReference type="SUPFAM" id="SSF49899">
    <property type="entry name" value="Concanavalin A-like lectins/glucanases"/>
    <property type="match status" value="1"/>
</dbReference>
<dbReference type="InterPro" id="IPR050546">
    <property type="entry name" value="Glycosyl_Hydrlase_16"/>
</dbReference>
<comment type="similarity">
    <text evidence="1">Belongs to the glycosyl hydrolase 16 family.</text>
</comment>
<dbReference type="CDD" id="cd08024">
    <property type="entry name" value="GH16_CCF"/>
    <property type="match status" value="1"/>
</dbReference>
<dbReference type="PANTHER" id="PTHR10963:SF55">
    <property type="entry name" value="GLYCOSIDE HYDROLASE FAMILY 16 PROTEIN"/>
    <property type="match status" value="1"/>
</dbReference>
<keyword evidence="2" id="KW-1133">Transmembrane helix</keyword>
<dbReference type="PROSITE" id="PS51762">
    <property type="entry name" value="GH16_2"/>
    <property type="match status" value="1"/>
</dbReference>
<dbReference type="PANTHER" id="PTHR10963">
    <property type="entry name" value="GLYCOSYL HYDROLASE-RELATED"/>
    <property type="match status" value="1"/>
</dbReference>
<dbReference type="Pfam" id="PF00722">
    <property type="entry name" value="Glyco_hydro_16"/>
    <property type="match status" value="1"/>
</dbReference>
<keyword evidence="2" id="KW-0812">Transmembrane</keyword>
<feature type="transmembrane region" description="Helical" evidence="2">
    <location>
        <begin position="24"/>
        <end position="50"/>
    </location>
</feature>
<evidence type="ECO:0000256" key="1">
    <source>
        <dbReference type="ARBA" id="ARBA00006865"/>
    </source>
</evidence>